<dbReference type="EMBL" id="JANPWB010000013">
    <property type="protein sequence ID" value="KAJ1103851.1"/>
    <property type="molecule type" value="Genomic_DNA"/>
</dbReference>
<protein>
    <submittedName>
        <fullName evidence="1">Uncharacterized protein</fullName>
    </submittedName>
</protein>
<proteinExistence type="predicted"/>
<evidence type="ECO:0000313" key="2">
    <source>
        <dbReference type="Proteomes" id="UP001066276"/>
    </source>
</evidence>
<keyword evidence="2" id="KW-1185">Reference proteome</keyword>
<dbReference type="AlphaFoldDB" id="A0AAV7MJ89"/>
<accession>A0AAV7MJ89</accession>
<reference evidence="1" key="1">
    <citation type="journal article" date="2022" name="bioRxiv">
        <title>Sequencing and chromosome-scale assembly of the giantPleurodeles waltlgenome.</title>
        <authorList>
            <person name="Brown T."/>
            <person name="Elewa A."/>
            <person name="Iarovenko S."/>
            <person name="Subramanian E."/>
            <person name="Araus A.J."/>
            <person name="Petzold A."/>
            <person name="Susuki M."/>
            <person name="Suzuki K.-i.T."/>
            <person name="Hayashi T."/>
            <person name="Toyoda A."/>
            <person name="Oliveira C."/>
            <person name="Osipova E."/>
            <person name="Leigh N.D."/>
            <person name="Simon A."/>
            <person name="Yun M.H."/>
        </authorList>
    </citation>
    <scope>NUCLEOTIDE SEQUENCE</scope>
    <source>
        <strain evidence="1">20211129_DDA</strain>
        <tissue evidence="1">Liver</tissue>
    </source>
</reference>
<sequence length="111" mass="13122">MWNPEVRPLVWKAGSLYSPHPNVHRTWDPERNPLRRPLECTLRSAGADISHLELSLQVRDVSHLELIDMLHHLLQGRDLSNLELIDMFHQSLLVRDISHLELMYVTYHTWN</sequence>
<gene>
    <name evidence="1" type="ORF">NDU88_001272</name>
</gene>
<organism evidence="1 2">
    <name type="scientific">Pleurodeles waltl</name>
    <name type="common">Iberian ribbed newt</name>
    <dbReference type="NCBI Taxonomy" id="8319"/>
    <lineage>
        <taxon>Eukaryota</taxon>
        <taxon>Metazoa</taxon>
        <taxon>Chordata</taxon>
        <taxon>Craniata</taxon>
        <taxon>Vertebrata</taxon>
        <taxon>Euteleostomi</taxon>
        <taxon>Amphibia</taxon>
        <taxon>Batrachia</taxon>
        <taxon>Caudata</taxon>
        <taxon>Salamandroidea</taxon>
        <taxon>Salamandridae</taxon>
        <taxon>Pleurodelinae</taxon>
        <taxon>Pleurodeles</taxon>
    </lineage>
</organism>
<dbReference type="Proteomes" id="UP001066276">
    <property type="component" value="Chromosome 9"/>
</dbReference>
<evidence type="ECO:0000313" key="1">
    <source>
        <dbReference type="EMBL" id="KAJ1103851.1"/>
    </source>
</evidence>
<comment type="caution">
    <text evidence="1">The sequence shown here is derived from an EMBL/GenBank/DDBJ whole genome shotgun (WGS) entry which is preliminary data.</text>
</comment>
<name>A0AAV7MJ89_PLEWA</name>